<feature type="domain" description="Helicase ATP-binding" evidence="7">
    <location>
        <begin position="56"/>
        <end position="227"/>
    </location>
</feature>
<keyword evidence="4" id="KW-0347">Helicase</keyword>
<evidence type="ECO:0000256" key="1">
    <source>
        <dbReference type="ARBA" id="ARBA00012552"/>
    </source>
</evidence>
<dbReference type="Pfam" id="PF00270">
    <property type="entry name" value="DEAD"/>
    <property type="match status" value="1"/>
</dbReference>
<dbReference type="Pfam" id="PF00271">
    <property type="entry name" value="Helicase_C"/>
    <property type="match status" value="1"/>
</dbReference>
<evidence type="ECO:0000256" key="3">
    <source>
        <dbReference type="ARBA" id="ARBA00022801"/>
    </source>
</evidence>
<dbReference type="Gene3D" id="3.40.50.300">
    <property type="entry name" value="P-loop containing nucleotide triphosphate hydrolases"/>
    <property type="match status" value="2"/>
</dbReference>
<sequence>MMMNIEQQQVVLFGTIAWVEPIPSFDQMGIITDDLLGSIYQYIFEKPSAIQQGRAMLLIIKGYDVIDQAHSGIGKSSIMIPVVACQMVATSITEVHILFLSPTREGTSQTDQVILAIANCINMQAHEDVGVKSVGEFDNMRKLECGVQVVSGTPGIVCDMIERTLRTKATIKLLDESEEMLTRYFKDQIYGVYRYLPPELQVVLVSRTLPNEIVDVTIEFVIDPARMLVKCEDPTLEGIRQIIFAVEDKEWEFDTLCDLHDHMLTTQAVIFCSTKQKVDWLCEKMHSNNFTVLSMHGDMPQKEQDAILAGFRQTNACFLFTTDVWARWLDVE</sequence>
<dbReference type="GO" id="GO:0003723">
    <property type="term" value="F:RNA binding"/>
    <property type="evidence" value="ECO:0007669"/>
    <property type="project" value="UniProtKB-KW"/>
</dbReference>
<keyword evidence="2" id="KW-0547">Nucleotide-binding</keyword>
<evidence type="ECO:0000256" key="4">
    <source>
        <dbReference type="ARBA" id="ARBA00022806"/>
    </source>
</evidence>
<proteinExistence type="predicted"/>
<dbReference type="EC" id="3.6.4.13" evidence="1"/>
<keyword evidence="5" id="KW-0067">ATP-binding</keyword>
<evidence type="ECO:0000259" key="7">
    <source>
        <dbReference type="PROSITE" id="PS51192"/>
    </source>
</evidence>
<dbReference type="STRING" id="218851.A0A2G5C241"/>
<name>A0A2G5C241_AQUCA</name>
<keyword evidence="3" id="KW-0378">Hydrolase</keyword>
<organism evidence="9 10">
    <name type="scientific">Aquilegia coerulea</name>
    <name type="common">Rocky mountain columbine</name>
    <dbReference type="NCBI Taxonomy" id="218851"/>
    <lineage>
        <taxon>Eukaryota</taxon>
        <taxon>Viridiplantae</taxon>
        <taxon>Streptophyta</taxon>
        <taxon>Embryophyta</taxon>
        <taxon>Tracheophyta</taxon>
        <taxon>Spermatophyta</taxon>
        <taxon>Magnoliopsida</taxon>
        <taxon>Ranunculales</taxon>
        <taxon>Ranunculaceae</taxon>
        <taxon>Thalictroideae</taxon>
        <taxon>Aquilegia</taxon>
    </lineage>
</organism>
<keyword evidence="6" id="KW-0694">RNA-binding</keyword>
<evidence type="ECO:0000256" key="6">
    <source>
        <dbReference type="ARBA" id="ARBA00022884"/>
    </source>
</evidence>
<feature type="domain" description="Helicase C-terminal" evidence="8">
    <location>
        <begin position="258"/>
        <end position="332"/>
    </location>
</feature>
<accession>A0A2G5C241</accession>
<dbReference type="CDD" id="cd18787">
    <property type="entry name" value="SF2_C_DEAD"/>
    <property type="match status" value="1"/>
</dbReference>
<gene>
    <name evidence="9" type="ORF">AQUCO_11800027v1</name>
</gene>
<dbReference type="PROSITE" id="PS51192">
    <property type="entry name" value="HELICASE_ATP_BIND_1"/>
    <property type="match status" value="1"/>
</dbReference>
<evidence type="ECO:0000256" key="2">
    <source>
        <dbReference type="ARBA" id="ARBA00022741"/>
    </source>
</evidence>
<keyword evidence="10" id="KW-1185">Reference proteome</keyword>
<dbReference type="EMBL" id="KZ305134">
    <property type="protein sequence ID" value="PIA25350.1"/>
    <property type="molecule type" value="Genomic_DNA"/>
</dbReference>
<dbReference type="PROSITE" id="PS51194">
    <property type="entry name" value="HELICASE_CTER"/>
    <property type="match status" value="1"/>
</dbReference>
<dbReference type="OrthoDB" id="10265785at2759"/>
<dbReference type="SMART" id="SM00487">
    <property type="entry name" value="DEXDc"/>
    <property type="match status" value="1"/>
</dbReference>
<evidence type="ECO:0000259" key="8">
    <source>
        <dbReference type="PROSITE" id="PS51194"/>
    </source>
</evidence>
<dbReference type="InterPro" id="IPR014001">
    <property type="entry name" value="Helicase_ATP-bd"/>
</dbReference>
<dbReference type="GO" id="GO:0003724">
    <property type="term" value="F:RNA helicase activity"/>
    <property type="evidence" value="ECO:0007669"/>
    <property type="project" value="UniProtKB-EC"/>
</dbReference>
<evidence type="ECO:0000256" key="5">
    <source>
        <dbReference type="ARBA" id="ARBA00022840"/>
    </source>
</evidence>
<dbReference type="InterPro" id="IPR027417">
    <property type="entry name" value="P-loop_NTPase"/>
</dbReference>
<dbReference type="InParanoid" id="A0A2G5C241"/>
<dbReference type="SUPFAM" id="SSF52540">
    <property type="entry name" value="P-loop containing nucleoside triphosphate hydrolases"/>
    <property type="match status" value="1"/>
</dbReference>
<dbReference type="Proteomes" id="UP000230069">
    <property type="component" value="Unassembled WGS sequence"/>
</dbReference>
<evidence type="ECO:0000313" key="9">
    <source>
        <dbReference type="EMBL" id="PIA25350.1"/>
    </source>
</evidence>
<dbReference type="GO" id="GO:0005524">
    <property type="term" value="F:ATP binding"/>
    <property type="evidence" value="ECO:0007669"/>
    <property type="project" value="UniProtKB-KW"/>
</dbReference>
<dbReference type="GO" id="GO:0016787">
    <property type="term" value="F:hydrolase activity"/>
    <property type="evidence" value="ECO:0007669"/>
    <property type="project" value="UniProtKB-KW"/>
</dbReference>
<protein>
    <recommendedName>
        <fullName evidence="1">RNA helicase</fullName>
        <ecNumber evidence="1">3.6.4.13</ecNumber>
    </recommendedName>
</protein>
<reference evidence="9 10" key="1">
    <citation type="submission" date="2017-09" db="EMBL/GenBank/DDBJ databases">
        <title>WGS assembly of Aquilegia coerulea Goldsmith.</title>
        <authorList>
            <person name="Hodges S."/>
            <person name="Kramer E."/>
            <person name="Nordborg M."/>
            <person name="Tomkins J."/>
            <person name="Borevitz J."/>
            <person name="Derieg N."/>
            <person name="Yan J."/>
            <person name="Mihaltcheva S."/>
            <person name="Hayes R.D."/>
            <person name="Rokhsar D."/>
        </authorList>
    </citation>
    <scope>NUCLEOTIDE SEQUENCE [LARGE SCALE GENOMIC DNA]</scope>
    <source>
        <strain evidence="10">cv. Goldsmith</strain>
    </source>
</reference>
<evidence type="ECO:0000313" key="10">
    <source>
        <dbReference type="Proteomes" id="UP000230069"/>
    </source>
</evidence>
<dbReference type="PANTHER" id="PTHR47958">
    <property type="entry name" value="ATP-DEPENDENT RNA HELICASE DBP3"/>
    <property type="match status" value="1"/>
</dbReference>
<dbReference type="AlphaFoldDB" id="A0A2G5C241"/>
<dbReference type="InterPro" id="IPR001650">
    <property type="entry name" value="Helicase_C-like"/>
</dbReference>
<dbReference type="InterPro" id="IPR011545">
    <property type="entry name" value="DEAD/DEAH_box_helicase_dom"/>
</dbReference>